<feature type="compositionally biased region" description="Basic and acidic residues" evidence="1">
    <location>
        <begin position="39"/>
        <end position="48"/>
    </location>
</feature>
<dbReference type="AlphaFoldDB" id="A0A914RPI4"/>
<feature type="compositionally biased region" description="Basic and acidic residues" evidence="1">
    <location>
        <begin position="142"/>
        <end position="156"/>
    </location>
</feature>
<evidence type="ECO:0000313" key="3">
    <source>
        <dbReference type="WBParaSite" id="PEQ_0000673301-mRNA-1"/>
    </source>
</evidence>
<sequence length="169" mass="18531">MQEDQLSCRLECDVGESAAENKEVVTLGSHPEFLAQQASRRESDERGSQKAATEEIDEGRCSEEVRVSRDRSPSRHSSGKHASRHGSPYPVEVNPRSSRSKSASEGGRRSRGSYSRSLSLDSTERSSTGSSVEEQKLKHKSRDGSDRASSRARHDSTSSSTPLSDYSVE</sequence>
<dbReference type="Proteomes" id="UP000887564">
    <property type="component" value="Unplaced"/>
</dbReference>
<feature type="compositionally biased region" description="Low complexity" evidence="1">
    <location>
        <begin position="96"/>
        <end position="105"/>
    </location>
</feature>
<reference evidence="3" key="1">
    <citation type="submission" date="2022-11" db="UniProtKB">
        <authorList>
            <consortium name="WormBaseParasite"/>
        </authorList>
    </citation>
    <scope>IDENTIFICATION</scope>
</reference>
<name>A0A914RPI4_PAREQ</name>
<evidence type="ECO:0000313" key="2">
    <source>
        <dbReference type="Proteomes" id="UP000887564"/>
    </source>
</evidence>
<feature type="compositionally biased region" description="Low complexity" evidence="1">
    <location>
        <begin position="157"/>
        <end position="169"/>
    </location>
</feature>
<feature type="region of interest" description="Disordered" evidence="1">
    <location>
        <begin position="23"/>
        <end position="169"/>
    </location>
</feature>
<dbReference type="WBParaSite" id="PEQ_0000673301-mRNA-1">
    <property type="protein sequence ID" value="PEQ_0000673301-mRNA-1"/>
    <property type="gene ID" value="PEQ_0000673301"/>
</dbReference>
<evidence type="ECO:0000256" key="1">
    <source>
        <dbReference type="SAM" id="MobiDB-lite"/>
    </source>
</evidence>
<keyword evidence="2" id="KW-1185">Reference proteome</keyword>
<organism evidence="2 3">
    <name type="scientific">Parascaris equorum</name>
    <name type="common">Equine roundworm</name>
    <dbReference type="NCBI Taxonomy" id="6256"/>
    <lineage>
        <taxon>Eukaryota</taxon>
        <taxon>Metazoa</taxon>
        <taxon>Ecdysozoa</taxon>
        <taxon>Nematoda</taxon>
        <taxon>Chromadorea</taxon>
        <taxon>Rhabditida</taxon>
        <taxon>Spirurina</taxon>
        <taxon>Ascaridomorpha</taxon>
        <taxon>Ascaridoidea</taxon>
        <taxon>Ascarididae</taxon>
        <taxon>Parascaris</taxon>
    </lineage>
</organism>
<protein>
    <submittedName>
        <fullName evidence="3">Uncharacterized protein</fullName>
    </submittedName>
</protein>
<proteinExistence type="predicted"/>
<feature type="compositionally biased region" description="Basic and acidic residues" evidence="1">
    <location>
        <begin position="58"/>
        <end position="73"/>
    </location>
</feature>
<accession>A0A914RPI4</accession>